<comment type="caution">
    <text evidence="9">The sequence shown here is derived from an EMBL/GenBank/DDBJ whole genome shotgun (WGS) entry which is preliminary data.</text>
</comment>
<dbReference type="PROSITE" id="PS00086">
    <property type="entry name" value="CYTOCHROME_P450"/>
    <property type="match status" value="1"/>
</dbReference>
<dbReference type="InterPro" id="IPR002401">
    <property type="entry name" value="Cyt_P450_E_grp-I"/>
</dbReference>
<dbReference type="Pfam" id="PF00067">
    <property type="entry name" value="p450"/>
    <property type="match status" value="1"/>
</dbReference>
<evidence type="ECO:0000256" key="1">
    <source>
        <dbReference type="ARBA" id="ARBA00010617"/>
    </source>
</evidence>
<gene>
    <name evidence="9" type="ORF">LX77_02214</name>
</gene>
<keyword evidence="2 7" id="KW-0349">Heme</keyword>
<dbReference type="PRINTS" id="PR00463">
    <property type="entry name" value="EP450I"/>
</dbReference>
<comment type="similarity">
    <text evidence="1 8">Belongs to the cytochrome P450 family.</text>
</comment>
<dbReference type="Gene3D" id="1.10.630.10">
    <property type="entry name" value="Cytochrome P450"/>
    <property type="match status" value="1"/>
</dbReference>
<comment type="cofactor">
    <cofactor evidence="7">
        <name>heme</name>
        <dbReference type="ChEBI" id="CHEBI:30413"/>
    </cofactor>
</comment>
<evidence type="ECO:0000256" key="3">
    <source>
        <dbReference type="ARBA" id="ARBA00022723"/>
    </source>
</evidence>
<dbReference type="GO" id="GO:0004497">
    <property type="term" value="F:monooxygenase activity"/>
    <property type="evidence" value="ECO:0007669"/>
    <property type="project" value="UniProtKB-KW"/>
</dbReference>
<name>A0A327S4U2_9FLAO</name>
<dbReference type="PRINTS" id="PR00385">
    <property type="entry name" value="P450"/>
</dbReference>
<sequence>MANMSEESKIPEVSIFRFIRDSINILKNPLPFHLKNFQEKGNTFKLKIGFNNYVIFSRDAAFAEYVLQKNHKNYTKSKIQTVDLVKYVGRGLLTSEGELWKKQRQLIQPAFHKKQLANLLDTLLEAIQTEYKRISTGKKIDVFPIFNDLAFQTVVKSLFSAAANPQDIKHLQHITEAGQRMLVKELRQSYLVWWFKASGILKKHLDLVQEARQILKNIVDTRRALGERQDDLLDMLLEARYEDGNFMDEEQLIDEILILFTAGHETTSNALTFIFQLLALHPEWQEKIYQEIESNEDERQDLMAFVMKSKVCQQVIEEGMRLYPPAYFIDRVNVEEDTFEGKIFEKGSNLLFSVYEIHRHPDLWERPLEFRPERFEDGSRKFSSQYFPFGAGPRKCIGNNFAMFEMILAVTELIRNYKIYPEFETIEIKPLITLKPKNAILRFEKRKN</sequence>
<dbReference type="GO" id="GO:0016705">
    <property type="term" value="F:oxidoreductase activity, acting on paired donors, with incorporation or reduction of molecular oxygen"/>
    <property type="evidence" value="ECO:0007669"/>
    <property type="project" value="InterPro"/>
</dbReference>
<keyword evidence="6 8" id="KW-0503">Monooxygenase</keyword>
<evidence type="ECO:0000256" key="5">
    <source>
        <dbReference type="ARBA" id="ARBA00023004"/>
    </source>
</evidence>
<protein>
    <recommendedName>
        <fullName evidence="11">Cytochrome P450</fullName>
    </recommendedName>
</protein>
<dbReference type="InterPro" id="IPR036396">
    <property type="entry name" value="Cyt_P450_sf"/>
</dbReference>
<dbReference type="GO" id="GO:0020037">
    <property type="term" value="F:heme binding"/>
    <property type="evidence" value="ECO:0007669"/>
    <property type="project" value="InterPro"/>
</dbReference>
<dbReference type="InterPro" id="IPR050196">
    <property type="entry name" value="Cytochrome_P450_Monoox"/>
</dbReference>
<evidence type="ECO:0000256" key="2">
    <source>
        <dbReference type="ARBA" id="ARBA00022617"/>
    </source>
</evidence>
<evidence type="ECO:0000313" key="9">
    <source>
        <dbReference type="EMBL" id="RAJ23054.1"/>
    </source>
</evidence>
<dbReference type="AlphaFoldDB" id="A0A327S4U2"/>
<evidence type="ECO:0000256" key="7">
    <source>
        <dbReference type="PIRSR" id="PIRSR602401-1"/>
    </source>
</evidence>
<evidence type="ECO:0008006" key="11">
    <source>
        <dbReference type="Google" id="ProtNLM"/>
    </source>
</evidence>
<evidence type="ECO:0000256" key="8">
    <source>
        <dbReference type="RuleBase" id="RU000461"/>
    </source>
</evidence>
<dbReference type="GO" id="GO:0005506">
    <property type="term" value="F:iron ion binding"/>
    <property type="evidence" value="ECO:0007669"/>
    <property type="project" value="InterPro"/>
</dbReference>
<dbReference type="EMBL" id="QLLQ01000007">
    <property type="protein sequence ID" value="RAJ23054.1"/>
    <property type="molecule type" value="Genomic_DNA"/>
</dbReference>
<organism evidence="9 10">
    <name type="scientific">Gelidibacter algens</name>
    <dbReference type="NCBI Taxonomy" id="49280"/>
    <lineage>
        <taxon>Bacteria</taxon>
        <taxon>Pseudomonadati</taxon>
        <taxon>Bacteroidota</taxon>
        <taxon>Flavobacteriia</taxon>
        <taxon>Flavobacteriales</taxon>
        <taxon>Flavobacteriaceae</taxon>
        <taxon>Gelidibacter</taxon>
    </lineage>
</organism>
<feature type="binding site" description="axial binding residue" evidence="7">
    <location>
        <position position="396"/>
    </location>
    <ligand>
        <name>heme</name>
        <dbReference type="ChEBI" id="CHEBI:30413"/>
    </ligand>
    <ligandPart>
        <name>Fe</name>
        <dbReference type="ChEBI" id="CHEBI:18248"/>
    </ligandPart>
</feature>
<evidence type="ECO:0000256" key="4">
    <source>
        <dbReference type="ARBA" id="ARBA00023002"/>
    </source>
</evidence>
<keyword evidence="4 8" id="KW-0560">Oxidoreductase</keyword>
<keyword evidence="5 7" id="KW-0408">Iron</keyword>
<reference evidence="9 10" key="1">
    <citation type="submission" date="2018-06" db="EMBL/GenBank/DDBJ databases">
        <title>Genomic Encyclopedia of Archaeal and Bacterial Type Strains, Phase II (KMG-II): from individual species to whole genera.</title>
        <authorList>
            <person name="Goeker M."/>
        </authorList>
    </citation>
    <scope>NUCLEOTIDE SEQUENCE [LARGE SCALE GENOMIC DNA]</scope>
    <source>
        <strain evidence="9 10">DSM 12408</strain>
    </source>
</reference>
<evidence type="ECO:0000313" key="10">
    <source>
        <dbReference type="Proteomes" id="UP000248987"/>
    </source>
</evidence>
<dbReference type="InterPro" id="IPR017972">
    <property type="entry name" value="Cyt_P450_CS"/>
</dbReference>
<dbReference type="InterPro" id="IPR001128">
    <property type="entry name" value="Cyt_P450"/>
</dbReference>
<accession>A0A327S4U2</accession>
<keyword evidence="10" id="KW-1185">Reference proteome</keyword>
<dbReference type="PANTHER" id="PTHR24291:SF50">
    <property type="entry name" value="BIFUNCTIONAL ALBAFLAVENONE MONOOXYGENASE_TERPENE SYNTHASE"/>
    <property type="match status" value="1"/>
</dbReference>
<dbReference type="SUPFAM" id="SSF48264">
    <property type="entry name" value="Cytochrome P450"/>
    <property type="match status" value="1"/>
</dbReference>
<keyword evidence="3 7" id="KW-0479">Metal-binding</keyword>
<dbReference type="PANTHER" id="PTHR24291">
    <property type="entry name" value="CYTOCHROME P450 FAMILY 4"/>
    <property type="match status" value="1"/>
</dbReference>
<dbReference type="Proteomes" id="UP000248987">
    <property type="component" value="Unassembled WGS sequence"/>
</dbReference>
<proteinExistence type="inferred from homology"/>
<evidence type="ECO:0000256" key="6">
    <source>
        <dbReference type="ARBA" id="ARBA00023033"/>
    </source>
</evidence>